<feature type="compositionally biased region" description="Basic and acidic residues" evidence="4">
    <location>
        <begin position="355"/>
        <end position="369"/>
    </location>
</feature>
<sequence length="580" mass="65082">MSLRVKNMINLVEKHATAHTPKKYAFSTIRSRTLSTISSDNTKIDPSKNSSLMANTLLWANMILPMPVIASTVYRHFSKGPPAKSWSLTADITIAILRNFLSRSSKITVEDIQKLSTTKKLPVPSNIQSTKFTVPNHYRKRAGDILSRIFTKHDEQCIGWDWEKDRNDAPPIKGEWLQSKGDPLNPSKESTVLYLHGGAYYIGCYGIYRHFLSRIIKYSKGRTCAIDYRLAPQHPFPAAVEDALATYLYLIDPPEHDELDPVDPKKIVIAGDSAGGGLTFALLLAIRDAELPTPAGAMTLSPWLDLTHSLPSILSNILTDYLPPTGFRHAPSPALDYAQLPQREKETELLDQLKEEATDPTKENDHHTDMSSIGPFGETVPIPGTNSEEFYRVQFYADNQALKLPMVSPLFDHGKLKGLPPLLLQCGSAERLRDESIYASLLASNTFPGSNKNTTTRIPPTKVTLEIFEDQPHVFQLLFSNKATSRSFKNLAAFVRDMTDSPATYRSKKQEEQTTYLTDNPICIRHVTAQGKMTDTTRDTLSTFRKSDWAEWEARLSRDSLKDRMDDVSRAVDNTVKNVK</sequence>
<dbReference type="OrthoDB" id="408631at2759"/>
<feature type="active site" evidence="3">
    <location>
        <position position="273"/>
    </location>
</feature>
<reference evidence="6" key="1">
    <citation type="submission" date="2021-01" db="EMBL/GenBank/DDBJ databases">
        <title>Metabolic potential, ecology and presence of endohyphal bacteria is reflected in genomic diversity of Mucoromycotina.</title>
        <authorList>
            <person name="Muszewska A."/>
            <person name="Okrasinska A."/>
            <person name="Steczkiewicz K."/>
            <person name="Drgas O."/>
            <person name="Orlowska M."/>
            <person name="Perlinska-Lenart U."/>
            <person name="Aleksandrzak-Piekarczyk T."/>
            <person name="Szatraj K."/>
            <person name="Zielenkiewicz U."/>
            <person name="Pilsyk S."/>
            <person name="Malc E."/>
            <person name="Mieczkowski P."/>
            <person name="Kruszewska J.S."/>
            <person name="Biernat P."/>
            <person name="Pawlowska J."/>
        </authorList>
    </citation>
    <scope>NUCLEOTIDE SEQUENCE</scope>
    <source>
        <strain evidence="6">WA0000018081</strain>
    </source>
</reference>
<evidence type="ECO:0000256" key="4">
    <source>
        <dbReference type="SAM" id="MobiDB-lite"/>
    </source>
</evidence>
<evidence type="ECO:0000256" key="3">
    <source>
        <dbReference type="PROSITE-ProRule" id="PRU10038"/>
    </source>
</evidence>
<dbReference type="InterPro" id="IPR050300">
    <property type="entry name" value="GDXG_lipolytic_enzyme"/>
</dbReference>
<protein>
    <recommendedName>
        <fullName evidence="5">Alpha/beta hydrolase fold-3 domain-containing protein</fullName>
    </recommendedName>
</protein>
<gene>
    <name evidence="6" type="ORF">INT48_005749</name>
</gene>
<accession>A0A8H7STR0</accession>
<feature type="domain" description="Alpha/beta hydrolase fold-3" evidence="5">
    <location>
        <begin position="192"/>
        <end position="313"/>
    </location>
</feature>
<dbReference type="PANTHER" id="PTHR48081">
    <property type="entry name" value="AB HYDROLASE SUPERFAMILY PROTEIN C4A8.06C"/>
    <property type="match status" value="1"/>
</dbReference>
<proteinExistence type="inferred from homology"/>
<dbReference type="InterPro" id="IPR033140">
    <property type="entry name" value="Lipase_GDXG_put_SER_AS"/>
</dbReference>
<dbReference type="Gene3D" id="3.40.50.1820">
    <property type="entry name" value="alpha/beta hydrolase"/>
    <property type="match status" value="1"/>
</dbReference>
<feature type="region of interest" description="Disordered" evidence="4">
    <location>
        <begin position="355"/>
        <end position="376"/>
    </location>
</feature>
<evidence type="ECO:0000313" key="7">
    <source>
        <dbReference type="Proteomes" id="UP000613177"/>
    </source>
</evidence>
<name>A0A8H7STR0_9FUNG</name>
<dbReference type="PROSITE" id="PS01174">
    <property type="entry name" value="LIPASE_GDXG_SER"/>
    <property type="match status" value="1"/>
</dbReference>
<evidence type="ECO:0000259" key="5">
    <source>
        <dbReference type="Pfam" id="PF07859"/>
    </source>
</evidence>
<dbReference type="PANTHER" id="PTHR48081:SF19">
    <property type="entry name" value="AB HYDROLASE SUPERFAMILY PROTEIN C4A8.06C"/>
    <property type="match status" value="1"/>
</dbReference>
<dbReference type="SUPFAM" id="SSF53474">
    <property type="entry name" value="alpha/beta-Hydrolases"/>
    <property type="match status" value="1"/>
</dbReference>
<keyword evidence="2" id="KW-0378">Hydrolase</keyword>
<dbReference type="AlphaFoldDB" id="A0A8H7STR0"/>
<dbReference type="EMBL" id="JAEPRE010000033">
    <property type="protein sequence ID" value="KAG2235399.1"/>
    <property type="molecule type" value="Genomic_DNA"/>
</dbReference>
<organism evidence="6 7">
    <name type="scientific">Thamnidium elegans</name>
    <dbReference type="NCBI Taxonomy" id="101142"/>
    <lineage>
        <taxon>Eukaryota</taxon>
        <taxon>Fungi</taxon>
        <taxon>Fungi incertae sedis</taxon>
        <taxon>Mucoromycota</taxon>
        <taxon>Mucoromycotina</taxon>
        <taxon>Mucoromycetes</taxon>
        <taxon>Mucorales</taxon>
        <taxon>Mucorineae</taxon>
        <taxon>Mucoraceae</taxon>
        <taxon>Thamnidium</taxon>
    </lineage>
</organism>
<comment type="similarity">
    <text evidence="1">Belongs to the 'GDXG' lipolytic enzyme family.</text>
</comment>
<comment type="caution">
    <text evidence="6">The sequence shown here is derived from an EMBL/GenBank/DDBJ whole genome shotgun (WGS) entry which is preliminary data.</text>
</comment>
<evidence type="ECO:0000256" key="1">
    <source>
        <dbReference type="ARBA" id="ARBA00010515"/>
    </source>
</evidence>
<dbReference type="InterPro" id="IPR013094">
    <property type="entry name" value="AB_hydrolase_3"/>
</dbReference>
<keyword evidence="7" id="KW-1185">Reference proteome</keyword>
<dbReference type="GO" id="GO:0016787">
    <property type="term" value="F:hydrolase activity"/>
    <property type="evidence" value="ECO:0007669"/>
    <property type="project" value="UniProtKB-KW"/>
</dbReference>
<evidence type="ECO:0000313" key="6">
    <source>
        <dbReference type="EMBL" id="KAG2235399.1"/>
    </source>
</evidence>
<evidence type="ECO:0000256" key="2">
    <source>
        <dbReference type="ARBA" id="ARBA00022801"/>
    </source>
</evidence>
<dbReference type="Proteomes" id="UP000613177">
    <property type="component" value="Unassembled WGS sequence"/>
</dbReference>
<dbReference type="Pfam" id="PF07859">
    <property type="entry name" value="Abhydrolase_3"/>
    <property type="match status" value="1"/>
</dbReference>
<dbReference type="InterPro" id="IPR029058">
    <property type="entry name" value="AB_hydrolase_fold"/>
</dbReference>